<accession>A0A6H9T962</accession>
<evidence type="ECO:0000313" key="3">
    <source>
        <dbReference type="EMBL" id="VWC20741.1"/>
    </source>
</evidence>
<evidence type="ECO:0000313" key="2">
    <source>
        <dbReference type="EMBL" id="KAB0636855.1"/>
    </source>
</evidence>
<gene>
    <name evidence="3" type="ORF">BLA24064_05794</name>
    <name evidence="2" type="ORF">F7R21_22205</name>
</gene>
<dbReference type="GeneID" id="99793086"/>
<feature type="transmembrane region" description="Helical" evidence="1">
    <location>
        <begin position="7"/>
        <end position="26"/>
    </location>
</feature>
<dbReference type="EMBL" id="CABVPL010000064">
    <property type="protein sequence ID" value="VWC20741.1"/>
    <property type="molecule type" value="Genomic_DNA"/>
</dbReference>
<keyword evidence="1" id="KW-0472">Membrane</keyword>
<proteinExistence type="predicted"/>
<keyword evidence="1" id="KW-0812">Transmembrane</keyword>
<dbReference type="OrthoDB" id="9028383at2"/>
<evidence type="ECO:0000256" key="1">
    <source>
        <dbReference type="SAM" id="Phobius"/>
    </source>
</evidence>
<sequence length="98" mass="11377">MKVLLRIGMLLAWLAFGTVAYGFLWSRHLDLFPSWPGWMAQLAYHVTQLNPTDTGTMEDLTVTYMVLVSFINVSLLTMIGWLVWRNRNRIAGPFCKRR</sequence>
<dbReference type="EMBL" id="VZOJ01000069">
    <property type="protein sequence ID" value="KAB0636855.1"/>
    <property type="molecule type" value="Genomic_DNA"/>
</dbReference>
<evidence type="ECO:0000313" key="5">
    <source>
        <dbReference type="Proteomes" id="UP000494222"/>
    </source>
</evidence>
<protein>
    <submittedName>
        <fullName evidence="2">Uncharacterized protein</fullName>
    </submittedName>
</protein>
<reference evidence="2 4" key="1">
    <citation type="submission" date="2019-09" db="EMBL/GenBank/DDBJ databases">
        <title>Draft genome sequences of 48 bacterial type strains from the CCUG.</title>
        <authorList>
            <person name="Tunovic T."/>
            <person name="Pineiro-Iglesias B."/>
            <person name="Unosson C."/>
            <person name="Inganas E."/>
            <person name="Ohlen M."/>
            <person name="Cardew S."/>
            <person name="Jensie-Markopoulos S."/>
            <person name="Salva-Serra F."/>
            <person name="Jaen-Luchoro D."/>
            <person name="Karlsson R."/>
            <person name="Svensson-Stadler L."/>
            <person name="Chun J."/>
            <person name="Moore E."/>
        </authorList>
    </citation>
    <scope>NUCLEOTIDE SEQUENCE [LARGE SCALE GENOMIC DNA]</scope>
    <source>
        <strain evidence="2 4">CCUG 54555</strain>
    </source>
</reference>
<dbReference type="AlphaFoldDB" id="A0A6H9T962"/>
<dbReference type="RefSeq" id="WP_151066255.1">
    <property type="nucleotide sequence ID" value="NZ_CABVPL010000064.1"/>
</dbReference>
<dbReference type="Proteomes" id="UP000494222">
    <property type="component" value="Unassembled WGS sequence"/>
</dbReference>
<organism evidence="2 4">
    <name type="scientific">Burkholderia latens</name>
    <dbReference type="NCBI Taxonomy" id="488446"/>
    <lineage>
        <taxon>Bacteria</taxon>
        <taxon>Pseudomonadati</taxon>
        <taxon>Pseudomonadota</taxon>
        <taxon>Betaproteobacteria</taxon>
        <taxon>Burkholderiales</taxon>
        <taxon>Burkholderiaceae</taxon>
        <taxon>Burkholderia</taxon>
        <taxon>Burkholderia cepacia complex</taxon>
    </lineage>
</organism>
<keyword evidence="1" id="KW-1133">Transmembrane helix</keyword>
<feature type="transmembrane region" description="Helical" evidence="1">
    <location>
        <begin position="62"/>
        <end position="84"/>
    </location>
</feature>
<reference evidence="3 5" key="2">
    <citation type="submission" date="2019-09" db="EMBL/GenBank/DDBJ databases">
        <authorList>
            <person name="Depoorter E."/>
        </authorList>
    </citation>
    <scope>NUCLEOTIDE SEQUENCE [LARGE SCALE GENOMIC DNA]</scope>
    <source>
        <strain evidence="3">LMG 24064</strain>
    </source>
</reference>
<keyword evidence="4" id="KW-1185">Reference proteome</keyword>
<name>A0A6H9T962_9BURK</name>
<evidence type="ECO:0000313" key="4">
    <source>
        <dbReference type="Proteomes" id="UP000430232"/>
    </source>
</evidence>
<dbReference type="Proteomes" id="UP000430232">
    <property type="component" value="Unassembled WGS sequence"/>
</dbReference>